<gene>
    <name evidence="1" type="ORF">M091_1951</name>
</gene>
<comment type="caution">
    <text evidence="1">The sequence shown here is derived from an EMBL/GenBank/DDBJ whole genome shotgun (WGS) entry which is preliminary data.</text>
</comment>
<dbReference type="EMBL" id="JNHK01000092">
    <property type="protein sequence ID" value="KDS36070.1"/>
    <property type="molecule type" value="Genomic_DNA"/>
</dbReference>
<sequence>MLLNVSTYISIRQEMSFKNNTFSYPMQRKSINVKYKW</sequence>
<accession>A0AB34LDX8</accession>
<reference evidence="1 2" key="1">
    <citation type="submission" date="2014-04" db="EMBL/GenBank/DDBJ databases">
        <authorList>
            <person name="Sears C."/>
            <person name="Carroll K."/>
            <person name="Sack B.R."/>
            <person name="Qadri F."/>
            <person name="Myers L.L."/>
            <person name="Chung G.-T."/>
            <person name="Escheverria P."/>
            <person name="Fraser C.M."/>
            <person name="Sadzewicz L."/>
            <person name="Shefchek K.A."/>
            <person name="Tallon L."/>
            <person name="Das S.P."/>
            <person name="Daugherty S."/>
            <person name="Mongodin E.F."/>
        </authorList>
    </citation>
    <scope>NUCLEOTIDE SEQUENCE [LARGE SCALE GENOMIC DNA]</scope>
    <source>
        <strain evidence="1 2">3776 D15 i</strain>
    </source>
</reference>
<dbReference type="Proteomes" id="UP000027850">
    <property type="component" value="Unassembled WGS sequence"/>
</dbReference>
<name>A0AB34LDX8_PARDI</name>
<evidence type="ECO:0000313" key="2">
    <source>
        <dbReference type="Proteomes" id="UP000027850"/>
    </source>
</evidence>
<proteinExistence type="predicted"/>
<evidence type="ECO:0000313" key="1">
    <source>
        <dbReference type="EMBL" id="KDS36070.1"/>
    </source>
</evidence>
<protein>
    <submittedName>
        <fullName evidence="1">Uncharacterized protein</fullName>
    </submittedName>
</protein>
<organism evidence="1 2">
    <name type="scientific">Parabacteroides distasonis str. 3776 D15 i</name>
    <dbReference type="NCBI Taxonomy" id="1339342"/>
    <lineage>
        <taxon>Bacteria</taxon>
        <taxon>Pseudomonadati</taxon>
        <taxon>Bacteroidota</taxon>
        <taxon>Bacteroidia</taxon>
        <taxon>Bacteroidales</taxon>
        <taxon>Tannerellaceae</taxon>
        <taxon>Parabacteroides</taxon>
    </lineage>
</organism>
<dbReference type="AlphaFoldDB" id="A0AB34LDX8"/>